<evidence type="ECO:0000313" key="1">
    <source>
        <dbReference type="EMBL" id="KAH6632183.1"/>
    </source>
</evidence>
<gene>
    <name evidence="1" type="ORF">F5144DRAFT_244528</name>
</gene>
<keyword evidence="2" id="KW-1185">Reference proteome</keyword>
<reference evidence="1 2" key="1">
    <citation type="journal article" date="2021" name="Nat. Commun.">
        <title>Genetic determinants of endophytism in the Arabidopsis root mycobiome.</title>
        <authorList>
            <person name="Mesny F."/>
            <person name="Miyauchi S."/>
            <person name="Thiergart T."/>
            <person name="Pickel B."/>
            <person name="Atanasova L."/>
            <person name="Karlsson M."/>
            <person name="Huettel B."/>
            <person name="Barry K.W."/>
            <person name="Haridas S."/>
            <person name="Chen C."/>
            <person name="Bauer D."/>
            <person name="Andreopoulos W."/>
            <person name="Pangilinan J."/>
            <person name="LaButti K."/>
            <person name="Riley R."/>
            <person name="Lipzen A."/>
            <person name="Clum A."/>
            <person name="Drula E."/>
            <person name="Henrissat B."/>
            <person name="Kohler A."/>
            <person name="Grigoriev I.V."/>
            <person name="Martin F.M."/>
            <person name="Hacquard S."/>
        </authorList>
    </citation>
    <scope>NUCLEOTIDE SEQUENCE [LARGE SCALE GENOMIC DNA]</scope>
    <source>
        <strain evidence="1 2">MPI-SDFR-AT-0079</strain>
    </source>
</reference>
<dbReference type="EMBL" id="JAGIZQ010000004">
    <property type="protein sequence ID" value="KAH6632183.1"/>
    <property type="molecule type" value="Genomic_DNA"/>
</dbReference>
<dbReference type="Proteomes" id="UP000724584">
    <property type="component" value="Unassembled WGS sequence"/>
</dbReference>
<protein>
    <submittedName>
        <fullName evidence="1">Uncharacterized protein</fullName>
    </submittedName>
</protein>
<sequence>MDVYRSSLVGQNTDLRKGADAHKAHRQLPHTSLHPPHRVGTRVHVQTCTLHRKGACTGPLVQNSTNPSNPRSLSCSRLKPVAGHRRLNSTIRMPRSETSCQSLSCGPALFFSQLTAGPPTLAVLNIARTSFDTNPVSPNRRPGSQAPRLDQTGPKSPSCSFQFATAVLWLGCGAKTGPATGGRSAPFQGISAGTSLDQPADRLSRRHFDNDLTATRFTWCPTCTRFTDTPRDGRPETTQA</sequence>
<proteinExistence type="predicted"/>
<comment type="caution">
    <text evidence="1">The sequence shown here is derived from an EMBL/GenBank/DDBJ whole genome shotgun (WGS) entry which is preliminary data.</text>
</comment>
<organism evidence="1 2">
    <name type="scientific">Chaetomium tenue</name>
    <dbReference type="NCBI Taxonomy" id="1854479"/>
    <lineage>
        <taxon>Eukaryota</taxon>
        <taxon>Fungi</taxon>
        <taxon>Dikarya</taxon>
        <taxon>Ascomycota</taxon>
        <taxon>Pezizomycotina</taxon>
        <taxon>Sordariomycetes</taxon>
        <taxon>Sordariomycetidae</taxon>
        <taxon>Sordariales</taxon>
        <taxon>Chaetomiaceae</taxon>
        <taxon>Chaetomium</taxon>
    </lineage>
</organism>
<name>A0ACB7P9Q5_9PEZI</name>
<evidence type="ECO:0000313" key="2">
    <source>
        <dbReference type="Proteomes" id="UP000724584"/>
    </source>
</evidence>
<accession>A0ACB7P9Q5</accession>